<evidence type="ECO:0000256" key="1">
    <source>
        <dbReference type="SAM" id="MobiDB-lite"/>
    </source>
</evidence>
<organism evidence="3 4">
    <name type="scientific">Seonamhaeicola maritimus</name>
    <dbReference type="NCBI Taxonomy" id="2591822"/>
    <lineage>
        <taxon>Bacteria</taxon>
        <taxon>Pseudomonadati</taxon>
        <taxon>Bacteroidota</taxon>
        <taxon>Flavobacteriia</taxon>
        <taxon>Flavobacteriales</taxon>
        <taxon>Flavobacteriaceae</taxon>
    </lineage>
</organism>
<keyword evidence="2" id="KW-0812">Transmembrane</keyword>
<evidence type="ECO:0000313" key="3">
    <source>
        <dbReference type="EMBL" id="TXG38915.1"/>
    </source>
</evidence>
<keyword evidence="4" id="KW-1185">Reference proteome</keyword>
<keyword evidence="2" id="KW-1133">Transmembrane helix</keyword>
<feature type="region of interest" description="Disordered" evidence="1">
    <location>
        <begin position="115"/>
        <end position="136"/>
    </location>
</feature>
<feature type="transmembrane region" description="Helical" evidence="2">
    <location>
        <begin position="24"/>
        <end position="48"/>
    </location>
</feature>
<comment type="caution">
    <text evidence="3">The sequence shown here is derived from an EMBL/GenBank/DDBJ whole genome shotgun (WGS) entry which is preliminary data.</text>
</comment>
<keyword evidence="2" id="KW-0472">Membrane</keyword>
<dbReference type="RefSeq" id="WP_147766396.1">
    <property type="nucleotide sequence ID" value="NZ_VRKQ01000008.1"/>
</dbReference>
<reference evidence="3 4" key="1">
    <citation type="submission" date="2019-08" db="EMBL/GenBank/DDBJ databases">
        <title>Seonamhaeicola sediminis sp. nov., isolated from marine sediment.</title>
        <authorList>
            <person name="Cao W.R."/>
        </authorList>
    </citation>
    <scope>NUCLEOTIDE SEQUENCE [LARGE SCALE GENOMIC DNA]</scope>
    <source>
        <strain evidence="3 4">1505</strain>
    </source>
</reference>
<protein>
    <submittedName>
        <fullName evidence="3">DUF805 domain-containing protein</fullName>
    </submittedName>
</protein>
<dbReference type="Proteomes" id="UP000321080">
    <property type="component" value="Unassembled WGS sequence"/>
</dbReference>
<proteinExistence type="predicted"/>
<dbReference type="PANTHER" id="PTHR34980">
    <property type="entry name" value="INNER MEMBRANE PROTEIN-RELATED-RELATED"/>
    <property type="match status" value="1"/>
</dbReference>
<dbReference type="PANTHER" id="PTHR34980:SF2">
    <property type="entry name" value="INNER MEMBRANE PROTEIN YHAH-RELATED"/>
    <property type="match status" value="1"/>
</dbReference>
<gene>
    <name evidence="3" type="ORF">FUA22_03225</name>
</gene>
<accession>A0A5C7GL13</accession>
<dbReference type="Pfam" id="PF05656">
    <property type="entry name" value="DUF805"/>
    <property type="match status" value="1"/>
</dbReference>
<dbReference type="OrthoDB" id="9812349at2"/>
<dbReference type="AlphaFoldDB" id="A0A5C7GL13"/>
<name>A0A5C7GL13_9FLAO</name>
<sequence>MKWYLKVVRDNYANFKGRARRKEYWMFTLFNIIFLYALVLISAALVSATDTIEFLFLYFIYFLAIFIPSLAVGIRRLHDVGKSGWFYLIGLIPFIGGIWLFVLFITEGDKGPNQYGVDPKAPNTSEIEDIGKPLIE</sequence>
<evidence type="ECO:0000313" key="4">
    <source>
        <dbReference type="Proteomes" id="UP000321080"/>
    </source>
</evidence>
<feature type="transmembrane region" description="Helical" evidence="2">
    <location>
        <begin position="54"/>
        <end position="73"/>
    </location>
</feature>
<feature type="transmembrane region" description="Helical" evidence="2">
    <location>
        <begin position="85"/>
        <end position="105"/>
    </location>
</feature>
<dbReference type="EMBL" id="VRKQ01000008">
    <property type="protein sequence ID" value="TXG38915.1"/>
    <property type="molecule type" value="Genomic_DNA"/>
</dbReference>
<evidence type="ECO:0000256" key="2">
    <source>
        <dbReference type="SAM" id="Phobius"/>
    </source>
</evidence>
<dbReference type="InterPro" id="IPR008523">
    <property type="entry name" value="DUF805"/>
</dbReference>
<dbReference type="GO" id="GO:0005886">
    <property type="term" value="C:plasma membrane"/>
    <property type="evidence" value="ECO:0007669"/>
    <property type="project" value="TreeGrafter"/>
</dbReference>